<dbReference type="InterPro" id="IPR011990">
    <property type="entry name" value="TPR-like_helical_dom_sf"/>
</dbReference>
<dbReference type="STRING" id="3988.B9SVS3"/>
<dbReference type="FunFam" id="1.25.40.10:FF:000158">
    <property type="entry name" value="pentatricopeptide repeat-containing protein At2g33680"/>
    <property type="match status" value="1"/>
</dbReference>
<feature type="repeat" description="PPR" evidence="2">
    <location>
        <begin position="457"/>
        <end position="491"/>
    </location>
</feature>
<dbReference type="GO" id="GO:0099402">
    <property type="term" value="P:plant organ development"/>
    <property type="evidence" value="ECO:0007669"/>
    <property type="project" value="UniProtKB-ARBA"/>
</dbReference>
<dbReference type="OMA" id="CIIPRLE"/>
<dbReference type="NCBIfam" id="TIGR00756">
    <property type="entry name" value="PPR"/>
    <property type="match status" value="5"/>
</dbReference>
<dbReference type="PROSITE" id="PS51375">
    <property type="entry name" value="PPR"/>
    <property type="match status" value="5"/>
</dbReference>
<accession>B9SVS3</accession>
<keyword evidence="1" id="KW-0677">Repeat</keyword>
<keyword evidence="4" id="KW-1185">Reference proteome</keyword>
<dbReference type="GO" id="GO:0003723">
    <property type="term" value="F:RNA binding"/>
    <property type="evidence" value="ECO:0000318"/>
    <property type="project" value="GO_Central"/>
</dbReference>
<feature type="repeat" description="PPR" evidence="2">
    <location>
        <begin position="122"/>
        <end position="156"/>
    </location>
</feature>
<evidence type="ECO:0000256" key="2">
    <source>
        <dbReference type="PROSITE-ProRule" id="PRU00708"/>
    </source>
</evidence>
<dbReference type="PANTHER" id="PTHR47926:SF347">
    <property type="entry name" value="PENTATRICOPEPTIDE REPEAT-CONTAINING PROTEIN"/>
    <property type="match status" value="1"/>
</dbReference>
<dbReference type="PANTHER" id="PTHR47926">
    <property type="entry name" value="PENTATRICOPEPTIDE REPEAT-CONTAINING PROTEIN"/>
    <property type="match status" value="1"/>
</dbReference>
<sequence length="718" mass="81209">MSASSILNRILSNNTCKTQTKPTKSKALTNTIINHLKANRLQKAVSILFASNSSVPYSLYASLFQLCSSTLSIVEARKIESHLITFNPTPPIFLLNRAIETYGKCECLKDARELFDEMPQRDGGSWNAIIKAYTQCGYAEKALGLFKDMNKEGVFANEITFASVLKSCSDVLDLSLSRQIHGLIVKCGFCGNVILGSALVDVYGKCKVMSEARLMFNEIENCNDVTWNVIVRRYLDVGNEREAVKMFFKMFQTDVRPLNFTFSNALIACSAMRALNEGMQIHAFAIKIKFEEDEAVSSSLSNMYAKCGKLESARMIFDQHGSRDVISWTSMVSAYALSGRTREARELFEKMPEWSVVSWNAMLAGYIRSLQWEEALDFVCLMRRTTEDIDHITLGLLLNVCAGISDVEMGKQAHGFIYRHGFSSCILVGNALLDMYGKCGNLRSARVWFYQMSQSRDNISWNALLTSYARHHQSEQAMMIFGEMQWETKPSTFTFGTLLAACANIFALDQGKEIHGFMIRNGYNLDTVISGALVDMYSKCRCLSYALTVFNRAGSRDVILWNSIILGCCHNGRGKEVLKLFGQMEKEGVKPDHVTFHGVLLACMYEGHVKLAVEYFNSMSDKCCVIPRLEHYECMIELFSRYRCMSRLENFVKGMPFDPTASMLIRVFDACKEHGPSRFRKWVAEQLNKLNPSISSQFQIRDEPNRQVIITKLQIGRN</sequence>
<reference evidence="4" key="1">
    <citation type="journal article" date="2010" name="Nat. Biotechnol.">
        <title>Draft genome sequence of the oilseed species Ricinus communis.</title>
        <authorList>
            <person name="Chan A.P."/>
            <person name="Crabtree J."/>
            <person name="Zhao Q."/>
            <person name="Lorenzi H."/>
            <person name="Orvis J."/>
            <person name="Puiu D."/>
            <person name="Melake-Berhan A."/>
            <person name="Jones K.M."/>
            <person name="Redman J."/>
            <person name="Chen G."/>
            <person name="Cahoon E.B."/>
            <person name="Gedil M."/>
            <person name="Stanke M."/>
            <person name="Haas B.J."/>
            <person name="Wortman J.R."/>
            <person name="Fraser-Liggett C.M."/>
            <person name="Ravel J."/>
            <person name="Rabinowicz P.D."/>
        </authorList>
    </citation>
    <scope>NUCLEOTIDE SEQUENCE [LARGE SCALE GENOMIC DNA]</scope>
    <source>
        <strain evidence="4">cv. Hale</strain>
    </source>
</reference>
<dbReference type="FunCoup" id="B9SVS3">
    <property type="interactions" value="851"/>
</dbReference>
<dbReference type="eggNOG" id="KOG4197">
    <property type="taxonomic scope" value="Eukaryota"/>
</dbReference>
<protein>
    <submittedName>
        <fullName evidence="3">Pentatricopeptide repeat-containing protein, putative</fullName>
    </submittedName>
</protein>
<gene>
    <name evidence="3" type="ORF">RCOM_0255040</name>
</gene>
<dbReference type="InterPro" id="IPR046960">
    <property type="entry name" value="PPR_At4g14850-like_plant"/>
</dbReference>
<dbReference type="InterPro" id="IPR002885">
    <property type="entry name" value="PPR_rpt"/>
</dbReference>
<feature type="repeat" description="PPR" evidence="2">
    <location>
        <begin position="324"/>
        <end position="358"/>
    </location>
</feature>
<dbReference type="InParanoid" id="B9SVS3"/>
<dbReference type="FunFam" id="1.25.40.10:FF:000425">
    <property type="entry name" value="Pentatricopeptide repeat-containing protein At3g26540"/>
    <property type="match status" value="1"/>
</dbReference>
<feature type="repeat" description="PPR" evidence="2">
    <location>
        <begin position="557"/>
        <end position="591"/>
    </location>
</feature>
<evidence type="ECO:0000313" key="3">
    <source>
        <dbReference type="EMBL" id="EEF32291.1"/>
    </source>
</evidence>
<organism evidence="3 4">
    <name type="scientific">Ricinus communis</name>
    <name type="common">Castor bean</name>
    <dbReference type="NCBI Taxonomy" id="3988"/>
    <lineage>
        <taxon>Eukaryota</taxon>
        <taxon>Viridiplantae</taxon>
        <taxon>Streptophyta</taxon>
        <taxon>Embryophyta</taxon>
        <taxon>Tracheophyta</taxon>
        <taxon>Spermatophyta</taxon>
        <taxon>Magnoliopsida</taxon>
        <taxon>eudicotyledons</taxon>
        <taxon>Gunneridae</taxon>
        <taxon>Pentapetalae</taxon>
        <taxon>rosids</taxon>
        <taxon>fabids</taxon>
        <taxon>Malpighiales</taxon>
        <taxon>Euphorbiaceae</taxon>
        <taxon>Acalyphoideae</taxon>
        <taxon>Acalypheae</taxon>
        <taxon>Ricinus</taxon>
    </lineage>
</organism>
<dbReference type="EMBL" id="EQ974174">
    <property type="protein sequence ID" value="EEF32291.1"/>
    <property type="molecule type" value="Genomic_DNA"/>
</dbReference>
<evidence type="ECO:0000313" key="4">
    <source>
        <dbReference type="Proteomes" id="UP000008311"/>
    </source>
</evidence>
<dbReference type="Gene3D" id="1.25.40.10">
    <property type="entry name" value="Tetratricopeptide repeat domain"/>
    <property type="match status" value="5"/>
</dbReference>
<dbReference type="Pfam" id="PF01535">
    <property type="entry name" value="PPR"/>
    <property type="match status" value="6"/>
</dbReference>
<feature type="repeat" description="PPR" evidence="2">
    <location>
        <begin position="223"/>
        <end position="257"/>
    </location>
</feature>
<dbReference type="FunFam" id="1.25.40.10:FF:000381">
    <property type="entry name" value="Pentatricopeptide repeat-containing protein"/>
    <property type="match status" value="1"/>
</dbReference>
<dbReference type="AlphaFoldDB" id="B9SVS3"/>
<dbReference type="Pfam" id="PF13041">
    <property type="entry name" value="PPR_2"/>
    <property type="match status" value="3"/>
</dbReference>
<evidence type="ECO:0000256" key="1">
    <source>
        <dbReference type="ARBA" id="ARBA00022737"/>
    </source>
</evidence>
<dbReference type="OrthoDB" id="731210at2759"/>
<name>B9SVS3_RICCO</name>
<dbReference type="GO" id="GO:0009451">
    <property type="term" value="P:RNA modification"/>
    <property type="evidence" value="ECO:0000318"/>
    <property type="project" value="GO_Central"/>
</dbReference>
<proteinExistence type="predicted"/>
<dbReference type="Proteomes" id="UP000008311">
    <property type="component" value="Unassembled WGS sequence"/>
</dbReference>